<name>A0AAW3JU58_9FIRM</name>
<evidence type="ECO:0000313" key="2">
    <source>
        <dbReference type="Proteomes" id="UP000050833"/>
    </source>
</evidence>
<dbReference type="EMBL" id="LLKB01000005">
    <property type="protein sequence ID" value="KQC85608.1"/>
    <property type="molecule type" value="Genomic_DNA"/>
</dbReference>
<keyword evidence="2" id="KW-1185">Reference proteome</keyword>
<reference evidence="1 2" key="1">
    <citation type="submission" date="2015-10" db="EMBL/GenBank/DDBJ databases">
        <title>Butyribacter intestini gen. nov., sp. nov., a butyric acid-producing bacterium of the family Lachnospiraceae isolated from the human faeces.</title>
        <authorList>
            <person name="Zou Y."/>
            <person name="Xue W."/>
            <person name="Luo G."/>
            <person name="Lv M."/>
        </authorList>
    </citation>
    <scope>NUCLEOTIDE SEQUENCE [LARGE SCALE GENOMIC DNA]</scope>
    <source>
        <strain evidence="1 2">TF01-11</strain>
    </source>
</reference>
<organism evidence="1 2">
    <name type="scientific">Butyribacter intestini</name>
    <dbReference type="NCBI Taxonomy" id="1703332"/>
    <lineage>
        <taxon>Bacteria</taxon>
        <taxon>Bacillati</taxon>
        <taxon>Bacillota</taxon>
        <taxon>Clostridia</taxon>
        <taxon>Lachnospirales</taxon>
        <taxon>Lachnospiraceae</taxon>
        <taxon>Butyribacter</taxon>
    </lineage>
</organism>
<gene>
    <name evidence="1" type="ORF">APZ18_10215</name>
</gene>
<evidence type="ECO:0008006" key="3">
    <source>
        <dbReference type="Google" id="ProtNLM"/>
    </source>
</evidence>
<sequence length="78" mass="8837">MDLSEFKGKATYEQIKAYVVEQTGLKVSSLYIAQIKKKCGLDVGENFNLQKSENARQPQCTPEKEDAIIQAFRHFGII</sequence>
<dbReference type="AlphaFoldDB" id="A0AAW3JU58"/>
<dbReference type="Proteomes" id="UP000050833">
    <property type="component" value="Unassembled WGS sequence"/>
</dbReference>
<proteinExistence type="predicted"/>
<evidence type="ECO:0000313" key="1">
    <source>
        <dbReference type="EMBL" id="KQC85608.1"/>
    </source>
</evidence>
<comment type="caution">
    <text evidence="1">The sequence shown here is derived from an EMBL/GenBank/DDBJ whole genome shotgun (WGS) entry which is preliminary data.</text>
</comment>
<accession>A0AAW3JU58</accession>
<protein>
    <recommendedName>
        <fullName evidence="3">23S rRNA methyltransferase</fullName>
    </recommendedName>
</protein>